<dbReference type="InterPro" id="IPR005467">
    <property type="entry name" value="His_kinase_dom"/>
</dbReference>
<keyword evidence="2" id="KW-1003">Cell membrane</keyword>
<feature type="transmembrane region" description="Helical" evidence="10">
    <location>
        <begin position="22"/>
        <end position="44"/>
    </location>
</feature>
<sequence>MEGPVALRIENKRAVWTTATEIYPISTAVLALSVAVVSYLAAWLGGVLTVPPQQASALWPGCALLVSMLLLVPRRIWAVLVPAGLAGFVLYDLSVGFPPSTSALFILADAVEIVIIMVGLGYSFDGVPRLNTLKALAKYSLFAILIGPLIGTFVGAFAIPGFFLTNWRIFFFSEAIAFLTLTPAVLSWASPRSAHAHSSVESRLEVAALMIALTFVGYIIFFAHWRTIPPALLYSLVPFLLWAALRFGSQGVSISIVVIAFFSIWGAVHGRGPFTGSNPLHAILSLQLFLVFAAAPFTLLAVVVEEREQARLVERELSKRLISEQERERSRIASELHDDICQRLALLSMEIQSASRDENHLATATKQPLDEIRRHCSEIAGDVRLLSHELHSAKLDYLGISAAIRGFCREFGKQQEVSVEFTARNVPKSVSRDGSLCLFRVTQEALHNAVKYSRTKRFWVELSGAGNEVRLEVKDAGIGFDVKEANRIGGLGLVSMQERVRAVSGRFYIESKPGAGTKIIASVPVADGSSAGKASSDDAASEAGADEPSSKRA</sequence>
<evidence type="ECO:0000256" key="5">
    <source>
        <dbReference type="ARBA" id="ARBA00022777"/>
    </source>
</evidence>
<dbReference type="PANTHER" id="PTHR24421">
    <property type="entry name" value="NITRATE/NITRITE SENSOR PROTEIN NARX-RELATED"/>
    <property type="match status" value="1"/>
</dbReference>
<keyword evidence="4 10" id="KW-0812">Transmembrane</keyword>
<feature type="compositionally biased region" description="Low complexity" evidence="9">
    <location>
        <begin position="527"/>
        <end position="547"/>
    </location>
</feature>
<dbReference type="CDD" id="cd16917">
    <property type="entry name" value="HATPase_UhpB-NarQ-NarX-like"/>
    <property type="match status" value="1"/>
</dbReference>
<evidence type="ECO:0000256" key="6">
    <source>
        <dbReference type="ARBA" id="ARBA00022989"/>
    </source>
</evidence>
<feature type="transmembrane region" description="Helical" evidence="10">
    <location>
        <begin position="252"/>
        <end position="268"/>
    </location>
</feature>
<feature type="transmembrane region" description="Helical" evidence="10">
    <location>
        <begin position="56"/>
        <end position="72"/>
    </location>
</feature>
<dbReference type="GO" id="GO:0046983">
    <property type="term" value="F:protein dimerization activity"/>
    <property type="evidence" value="ECO:0007669"/>
    <property type="project" value="InterPro"/>
</dbReference>
<keyword evidence="7" id="KW-0902">Two-component regulatory system</keyword>
<feature type="transmembrane region" description="Helical" evidence="10">
    <location>
        <begin position="103"/>
        <end position="124"/>
    </location>
</feature>
<evidence type="ECO:0000256" key="1">
    <source>
        <dbReference type="ARBA" id="ARBA00004651"/>
    </source>
</evidence>
<comment type="subcellular location">
    <subcellularLocation>
        <location evidence="1">Cell membrane</location>
        <topology evidence="1">Multi-pass membrane protein</topology>
    </subcellularLocation>
</comment>
<dbReference type="SMART" id="SM00387">
    <property type="entry name" value="HATPase_c"/>
    <property type="match status" value="1"/>
</dbReference>
<feature type="transmembrane region" description="Helical" evidence="10">
    <location>
        <begin position="227"/>
        <end position="245"/>
    </location>
</feature>
<evidence type="ECO:0000256" key="4">
    <source>
        <dbReference type="ARBA" id="ARBA00022692"/>
    </source>
</evidence>
<dbReference type="InterPro" id="IPR007895">
    <property type="entry name" value="MASE1"/>
</dbReference>
<feature type="domain" description="Histidine kinase" evidence="11">
    <location>
        <begin position="438"/>
        <end position="527"/>
    </location>
</feature>
<reference evidence="12 13" key="1">
    <citation type="submission" date="2020-08" db="EMBL/GenBank/DDBJ databases">
        <title>Edaphobacter telluris sp. nov. and Acidobacterium dinghuensis sp. nov., two acidobacteria isolated from forest soil.</title>
        <authorList>
            <person name="Fu J."/>
            <person name="Qiu L."/>
        </authorList>
    </citation>
    <scope>NUCLEOTIDE SEQUENCE [LARGE SCALE GENOMIC DNA]</scope>
    <source>
        <strain evidence="12">4Y35</strain>
    </source>
</reference>
<keyword evidence="13" id="KW-1185">Reference proteome</keyword>
<evidence type="ECO:0000256" key="8">
    <source>
        <dbReference type="ARBA" id="ARBA00023136"/>
    </source>
</evidence>
<feature type="region of interest" description="Disordered" evidence="9">
    <location>
        <begin position="527"/>
        <end position="553"/>
    </location>
</feature>
<dbReference type="EMBL" id="CP060394">
    <property type="protein sequence ID" value="QNI33806.1"/>
    <property type="molecule type" value="Genomic_DNA"/>
</dbReference>
<keyword evidence="8 10" id="KW-0472">Membrane</keyword>
<keyword evidence="3" id="KW-0808">Transferase</keyword>
<proteinExistence type="predicted"/>
<evidence type="ECO:0000256" key="7">
    <source>
        <dbReference type="ARBA" id="ARBA00023012"/>
    </source>
</evidence>
<evidence type="ECO:0000256" key="3">
    <source>
        <dbReference type="ARBA" id="ARBA00022679"/>
    </source>
</evidence>
<keyword evidence="6 10" id="KW-1133">Transmembrane helix</keyword>
<dbReference type="KEGG" id="adin:H7849_07770"/>
<dbReference type="Pfam" id="PF07730">
    <property type="entry name" value="HisKA_3"/>
    <property type="match status" value="1"/>
</dbReference>
<dbReference type="AlphaFoldDB" id="A0A7G8BMN6"/>
<accession>A0A7G8BMN6</accession>
<keyword evidence="5 12" id="KW-0418">Kinase</keyword>
<feature type="transmembrane region" description="Helical" evidence="10">
    <location>
        <begin position="79"/>
        <end position="97"/>
    </location>
</feature>
<evidence type="ECO:0000256" key="2">
    <source>
        <dbReference type="ARBA" id="ARBA00022475"/>
    </source>
</evidence>
<dbReference type="InterPro" id="IPR003594">
    <property type="entry name" value="HATPase_dom"/>
</dbReference>
<dbReference type="GO" id="GO:0005886">
    <property type="term" value="C:plasma membrane"/>
    <property type="evidence" value="ECO:0007669"/>
    <property type="project" value="UniProtKB-SubCell"/>
</dbReference>
<feature type="transmembrane region" description="Helical" evidence="10">
    <location>
        <begin position="136"/>
        <end position="163"/>
    </location>
</feature>
<dbReference type="InterPro" id="IPR011712">
    <property type="entry name" value="Sig_transdc_His_kin_sub3_dim/P"/>
</dbReference>
<evidence type="ECO:0000259" key="11">
    <source>
        <dbReference type="PROSITE" id="PS50109"/>
    </source>
</evidence>
<protein>
    <submittedName>
        <fullName evidence="12">Sensor histidine kinase</fullName>
    </submittedName>
</protein>
<dbReference type="PANTHER" id="PTHR24421:SF55">
    <property type="entry name" value="SENSOR HISTIDINE KINASE YDFH"/>
    <property type="match status" value="1"/>
</dbReference>
<dbReference type="SUPFAM" id="SSF55874">
    <property type="entry name" value="ATPase domain of HSP90 chaperone/DNA topoisomerase II/histidine kinase"/>
    <property type="match status" value="1"/>
</dbReference>
<dbReference type="InterPro" id="IPR036890">
    <property type="entry name" value="HATPase_C_sf"/>
</dbReference>
<organism evidence="12 13">
    <name type="scientific">Alloacidobacterium dinghuense</name>
    <dbReference type="NCBI Taxonomy" id="2763107"/>
    <lineage>
        <taxon>Bacteria</taxon>
        <taxon>Pseudomonadati</taxon>
        <taxon>Acidobacteriota</taxon>
        <taxon>Terriglobia</taxon>
        <taxon>Terriglobales</taxon>
        <taxon>Acidobacteriaceae</taxon>
        <taxon>Alloacidobacterium</taxon>
    </lineage>
</organism>
<dbReference type="Gene3D" id="1.20.5.1930">
    <property type="match status" value="1"/>
</dbReference>
<dbReference type="Gene3D" id="3.30.565.10">
    <property type="entry name" value="Histidine kinase-like ATPase, C-terminal domain"/>
    <property type="match status" value="1"/>
</dbReference>
<dbReference type="PROSITE" id="PS50109">
    <property type="entry name" value="HIS_KIN"/>
    <property type="match status" value="1"/>
</dbReference>
<evidence type="ECO:0000313" key="12">
    <source>
        <dbReference type="EMBL" id="QNI33806.1"/>
    </source>
</evidence>
<evidence type="ECO:0000313" key="13">
    <source>
        <dbReference type="Proteomes" id="UP000515312"/>
    </source>
</evidence>
<gene>
    <name evidence="12" type="ORF">H7849_07770</name>
</gene>
<evidence type="ECO:0000256" key="10">
    <source>
        <dbReference type="SAM" id="Phobius"/>
    </source>
</evidence>
<dbReference type="Proteomes" id="UP000515312">
    <property type="component" value="Chromosome"/>
</dbReference>
<dbReference type="GO" id="GO:0000155">
    <property type="term" value="F:phosphorelay sensor kinase activity"/>
    <property type="evidence" value="ECO:0007669"/>
    <property type="project" value="InterPro"/>
</dbReference>
<feature type="transmembrane region" description="Helical" evidence="10">
    <location>
        <begin position="202"/>
        <end position="221"/>
    </location>
</feature>
<dbReference type="Pfam" id="PF02518">
    <property type="entry name" value="HATPase_c"/>
    <property type="match status" value="1"/>
</dbReference>
<dbReference type="InterPro" id="IPR050482">
    <property type="entry name" value="Sensor_HK_TwoCompSys"/>
</dbReference>
<evidence type="ECO:0000256" key="9">
    <source>
        <dbReference type="SAM" id="MobiDB-lite"/>
    </source>
</evidence>
<name>A0A7G8BMN6_9BACT</name>
<feature type="transmembrane region" description="Helical" evidence="10">
    <location>
        <begin position="280"/>
        <end position="304"/>
    </location>
</feature>
<dbReference type="Pfam" id="PF05231">
    <property type="entry name" value="MASE1"/>
    <property type="match status" value="1"/>
</dbReference>
<feature type="transmembrane region" description="Helical" evidence="10">
    <location>
        <begin position="169"/>
        <end position="190"/>
    </location>
</feature>